<dbReference type="PANTHER" id="PTHR30273:SF2">
    <property type="entry name" value="PROTEIN FECR"/>
    <property type="match status" value="1"/>
</dbReference>
<dbReference type="PIRSF" id="PIRSF018266">
    <property type="entry name" value="FecR"/>
    <property type="match status" value="1"/>
</dbReference>
<evidence type="ECO:0000256" key="1">
    <source>
        <dbReference type="SAM" id="Phobius"/>
    </source>
</evidence>
<dbReference type="RefSeq" id="WP_163958315.1">
    <property type="nucleotide sequence ID" value="NZ_BAAAES010000009.1"/>
</dbReference>
<dbReference type="EMBL" id="BAAAES010000009">
    <property type="protein sequence ID" value="GAA0673228.1"/>
    <property type="molecule type" value="Genomic_DNA"/>
</dbReference>
<proteinExistence type="predicted"/>
<dbReference type="Gene3D" id="2.60.120.1440">
    <property type="match status" value="1"/>
</dbReference>
<accession>A0ABN1HYB0</accession>
<evidence type="ECO:0000313" key="3">
    <source>
        <dbReference type="EMBL" id="GAA0673228.1"/>
    </source>
</evidence>
<reference evidence="3 4" key="1">
    <citation type="journal article" date="2019" name="Int. J. Syst. Evol. Microbiol.">
        <title>The Global Catalogue of Microorganisms (GCM) 10K type strain sequencing project: providing services to taxonomists for standard genome sequencing and annotation.</title>
        <authorList>
            <consortium name="The Broad Institute Genomics Platform"/>
            <consortium name="The Broad Institute Genome Sequencing Center for Infectious Disease"/>
            <person name="Wu L."/>
            <person name="Ma J."/>
        </authorList>
    </citation>
    <scope>NUCLEOTIDE SEQUENCE [LARGE SCALE GENOMIC DNA]</scope>
    <source>
        <strain evidence="3 4">JCM 14603</strain>
    </source>
</reference>
<keyword evidence="1" id="KW-1133">Transmembrane helix</keyword>
<protein>
    <submittedName>
        <fullName evidence="3">FecR family protein</fullName>
    </submittedName>
</protein>
<gene>
    <name evidence="3" type="ORF">GCM10009102_26010</name>
</gene>
<comment type="caution">
    <text evidence="3">The sequence shown here is derived from an EMBL/GenBank/DDBJ whole genome shotgun (WGS) entry which is preliminary data.</text>
</comment>
<dbReference type="Pfam" id="PF04773">
    <property type="entry name" value="FecR"/>
    <property type="match status" value="1"/>
</dbReference>
<dbReference type="PANTHER" id="PTHR30273">
    <property type="entry name" value="PERIPLASMIC SIGNAL SENSOR AND SIGMA FACTOR ACTIVATOR FECR-RELATED"/>
    <property type="match status" value="1"/>
</dbReference>
<sequence length="336" mass="36827">MTAERRSAVDLEDDAALWLIRREEAEWNKEDDARLEAWLDQSVSHQAAFWRLEHGWRAADRIGALGKAGTGVRQRRRPSPHWRKTLFRVPRAAISAGIVASLSLAVGTVWWREPGTSSGKADTGDYRTPQGGRRSLTLADGSHVDLNTATRLRHPAGGPLREVWLDEGEAFFDIVHDPRRPFVVHAGPRTITVLGTRFSVRHDGARVTVVVLSGRVSVRDTKPLKPNAGGIVMTAGDVAVTQPGRAIVSVDRGAQTEALTAWRDGRVVFDDTTLGDAVAEFNRYSSLPMRIEDPAIARLKIGGSFRTDEGPAFVALLHRAYGVRVSRTGDAVILGR</sequence>
<evidence type="ECO:0000313" key="4">
    <source>
        <dbReference type="Proteomes" id="UP001500238"/>
    </source>
</evidence>
<feature type="domain" description="FecR protein" evidence="2">
    <location>
        <begin position="125"/>
        <end position="216"/>
    </location>
</feature>
<evidence type="ECO:0000259" key="2">
    <source>
        <dbReference type="Pfam" id="PF04773"/>
    </source>
</evidence>
<dbReference type="Gene3D" id="3.55.50.30">
    <property type="match status" value="1"/>
</dbReference>
<feature type="transmembrane region" description="Helical" evidence="1">
    <location>
        <begin position="92"/>
        <end position="111"/>
    </location>
</feature>
<keyword evidence="1" id="KW-0472">Membrane</keyword>
<keyword evidence="4" id="KW-1185">Reference proteome</keyword>
<organism evidence="3 4">
    <name type="scientific">Sphingomonas insulae</name>
    <dbReference type="NCBI Taxonomy" id="424800"/>
    <lineage>
        <taxon>Bacteria</taxon>
        <taxon>Pseudomonadati</taxon>
        <taxon>Pseudomonadota</taxon>
        <taxon>Alphaproteobacteria</taxon>
        <taxon>Sphingomonadales</taxon>
        <taxon>Sphingomonadaceae</taxon>
        <taxon>Sphingomonas</taxon>
    </lineage>
</organism>
<keyword evidence="1" id="KW-0812">Transmembrane</keyword>
<dbReference type="InterPro" id="IPR012373">
    <property type="entry name" value="Ferrdict_sens_TM"/>
</dbReference>
<name>A0ABN1HYB0_9SPHN</name>
<dbReference type="InterPro" id="IPR006860">
    <property type="entry name" value="FecR"/>
</dbReference>
<dbReference type="Proteomes" id="UP001500238">
    <property type="component" value="Unassembled WGS sequence"/>
</dbReference>